<sequence length="461" mass="52284">MNELERKIMNFIDTNKLLNSGQRVLVACSGGVDSVALLLLVASLRTRLQIDVAAAHVDHMLRGEESAEDGTFVKNLCEELDIPFFSGQVPVPKLLAEQGGNVQDICRTGRYAYFSSVMRNEDYQILATAHHAEDQLETVLMQLSRGSQPVGIQVNREMEGGTVIRPLLAVMKNELKSYIREKDSEFREDPSNESDGYLRNRLRHQVAPILLAENAAAAVNIVKATIALQTDESLLNSLANERFQEIVSYTNEGFPSFSINMFSRMHTALQTRFITLVLKYIYSKESEPLEYSTALLSDLHQQLLSDRGNIMIDLPGGFRLHREYDRAAFVKTAGNEVNPKTMLPIGEWTKWGQSLLYWNTVDKDVEDASESWYFNLPDSDLPLFVRSRHDGDRILLPGMTQPKRLSRLFIDEKIGAEKRRELPVLITANDVICAVPGVRYGVLFKKRHTELDQYIFRTKEL</sequence>
<gene>
    <name evidence="8 10" type="primary">tilS</name>
    <name evidence="10" type="ORF">QWT69_00470</name>
</gene>
<keyword evidence="11" id="KW-1185">Reference proteome</keyword>
<dbReference type="Pfam" id="PF11734">
    <property type="entry name" value="TilS_C"/>
    <property type="match status" value="1"/>
</dbReference>
<accession>A0ABZ0L518</accession>
<evidence type="ECO:0000256" key="2">
    <source>
        <dbReference type="ARBA" id="ARBA00022490"/>
    </source>
</evidence>
<dbReference type="InterPro" id="IPR014729">
    <property type="entry name" value="Rossmann-like_a/b/a_fold"/>
</dbReference>
<comment type="catalytic activity">
    <reaction evidence="7 8">
        <text>cytidine(34) in tRNA(Ile2) + L-lysine + ATP = lysidine(34) in tRNA(Ile2) + AMP + diphosphate + H(+)</text>
        <dbReference type="Rhea" id="RHEA:43744"/>
        <dbReference type="Rhea" id="RHEA-COMP:10625"/>
        <dbReference type="Rhea" id="RHEA-COMP:10670"/>
        <dbReference type="ChEBI" id="CHEBI:15378"/>
        <dbReference type="ChEBI" id="CHEBI:30616"/>
        <dbReference type="ChEBI" id="CHEBI:32551"/>
        <dbReference type="ChEBI" id="CHEBI:33019"/>
        <dbReference type="ChEBI" id="CHEBI:82748"/>
        <dbReference type="ChEBI" id="CHEBI:83665"/>
        <dbReference type="ChEBI" id="CHEBI:456215"/>
        <dbReference type="EC" id="6.3.4.19"/>
    </reaction>
</comment>
<dbReference type="Pfam" id="PF01171">
    <property type="entry name" value="ATP_bind_3"/>
    <property type="match status" value="1"/>
</dbReference>
<comment type="function">
    <text evidence="8">Ligates lysine onto the cytidine present at position 34 of the AUA codon-specific tRNA(Ile) that contains the anticodon CAU, in an ATP-dependent manner. Cytidine is converted to lysidine, thus changing the amino acid specificity of the tRNA from methionine to isoleucine.</text>
</comment>
<dbReference type="PANTHER" id="PTHR43033:SF1">
    <property type="entry name" value="TRNA(ILE)-LYSIDINE SYNTHASE-RELATED"/>
    <property type="match status" value="1"/>
</dbReference>
<dbReference type="Proteomes" id="UP001303902">
    <property type="component" value="Chromosome"/>
</dbReference>
<name>A0ABZ0L518_9BACL</name>
<dbReference type="RefSeq" id="WP_317967954.1">
    <property type="nucleotide sequence ID" value="NZ_CP129118.1"/>
</dbReference>
<evidence type="ECO:0000256" key="6">
    <source>
        <dbReference type="ARBA" id="ARBA00022840"/>
    </source>
</evidence>
<dbReference type="SMART" id="SM00977">
    <property type="entry name" value="TilS_C"/>
    <property type="match status" value="1"/>
</dbReference>
<evidence type="ECO:0000256" key="7">
    <source>
        <dbReference type="ARBA" id="ARBA00048539"/>
    </source>
</evidence>
<dbReference type="NCBIfam" id="TIGR02433">
    <property type="entry name" value="lysidine_TilS_C"/>
    <property type="match status" value="1"/>
</dbReference>
<dbReference type="EMBL" id="CP129118">
    <property type="protein sequence ID" value="WOV87646.1"/>
    <property type="molecule type" value="Genomic_DNA"/>
</dbReference>
<evidence type="ECO:0000256" key="8">
    <source>
        <dbReference type="HAMAP-Rule" id="MF_01161"/>
    </source>
</evidence>
<feature type="binding site" evidence="8">
    <location>
        <begin position="29"/>
        <end position="34"/>
    </location>
    <ligand>
        <name>ATP</name>
        <dbReference type="ChEBI" id="CHEBI:30616"/>
    </ligand>
</feature>
<evidence type="ECO:0000256" key="1">
    <source>
        <dbReference type="ARBA" id="ARBA00004496"/>
    </source>
</evidence>
<dbReference type="Gene3D" id="3.30.465.60">
    <property type="match status" value="1"/>
</dbReference>
<dbReference type="InterPro" id="IPR011063">
    <property type="entry name" value="TilS/TtcA_N"/>
</dbReference>
<keyword evidence="4 8" id="KW-0819">tRNA processing</keyword>
<proteinExistence type="inferred from homology"/>
<dbReference type="GO" id="GO:0032267">
    <property type="term" value="F:tRNA(Ile)-lysidine synthase activity"/>
    <property type="evidence" value="ECO:0007669"/>
    <property type="project" value="UniProtKB-EC"/>
</dbReference>
<evidence type="ECO:0000313" key="10">
    <source>
        <dbReference type="EMBL" id="WOV87646.1"/>
    </source>
</evidence>
<dbReference type="InterPro" id="IPR012796">
    <property type="entry name" value="Lysidine-tRNA-synth_C"/>
</dbReference>
<keyword evidence="6 8" id="KW-0067">ATP-binding</keyword>
<evidence type="ECO:0000259" key="9">
    <source>
        <dbReference type="SMART" id="SM00977"/>
    </source>
</evidence>
<evidence type="ECO:0000256" key="3">
    <source>
        <dbReference type="ARBA" id="ARBA00022598"/>
    </source>
</evidence>
<comment type="domain">
    <text evidence="8">The N-terminal region contains the highly conserved SGGXDS motif, predicted to be a P-loop motif involved in ATP binding.</text>
</comment>
<keyword evidence="5 8" id="KW-0547">Nucleotide-binding</keyword>
<feature type="domain" description="Lysidine-tRNA(Ile) synthetase C-terminal" evidence="9">
    <location>
        <begin position="383"/>
        <end position="456"/>
    </location>
</feature>
<dbReference type="InterPro" id="IPR012094">
    <property type="entry name" value="tRNA_Ile_lys_synt"/>
</dbReference>
<keyword evidence="3 8" id="KW-0436">Ligase</keyword>
<dbReference type="Gene3D" id="3.40.50.620">
    <property type="entry name" value="HUPs"/>
    <property type="match status" value="1"/>
</dbReference>
<dbReference type="PANTHER" id="PTHR43033">
    <property type="entry name" value="TRNA(ILE)-LYSIDINE SYNTHASE-RELATED"/>
    <property type="match status" value="1"/>
</dbReference>
<keyword evidence="2 8" id="KW-0963">Cytoplasm</keyword>
<organism evidence="10 11">
    <name type="scientific">Sporosarcina oncorhynchi</name>
    <dbReference type="NCBI Taxonomy" id="3056444"/>
    <lineage>
        <taxon>Bacteria</taxon>
        <taxon>Bacillati</taxon>
        <taxon>Bacillota</taxon>
        <taxon>Bacilli</taxon>
        <taxon>Bacillales</taxon>
        <taxon>Caryophanaceae</taxon>
        <taxon>Sporosarcina</taxon>
    </lineage>
</organism>
<protein>
    <recommendedName>
        <fullName evidence="8">tRNA(Ile)-lysidine synthase</fullName>
        <ecNumber evidence="8">6.3.4.19</ecNumber>
    </recommendedName>
    <alternativeName>
        <fullName evidence="8">tRNA(Ile)-2-lysyl-cytidine synthase</fullName>
    </alternativeName>
    <alternativeName>
        <fullName evidence="8">tRNA(Ile)-lysidine synthetase</fullName>
    </alternativeName>
</protein>
<comment type="subcellular location">
    <subcellularLocation>
        <location evidence="1 8">Cytoplasm</location>
    </subcellularLocation>
</comment>
<dbReference type="HAMAP" id="MF_01161">
    <property type="entry name" value="tRNA_Ile_lys_synt"/>
    <property type="match status" value="1"/>
</dbReference>
<evidence type="ECO:0000313" key="11">
    <source>
        <dbReference type="Proteomes" id="UP001303902"/>
    </source>
</evidence>
<dbReference type="EC" id="6.3.4.19" evidence="8"/>
<evidence type="ECO:0000256" key="4">
    <source>
        <dbReference type="ARBA" id="ARBA00022694"/>
    </source>
</evidence>
<dbReference type="CDD" id="cd01992">
    <property type="entry name" value="TilS_N"/>
    <property type="match status" value="1"/>
</dbReference>
<comment type="similarity">
    <text evidence="8">Belongs to the tRNA(Ile)-lysidine synthase family.</text>
</comment>
<dbReference type="SUPFAM" id="SSF56037">
    <property type="entry name" value="PheT/TilS domain"/>
    <property type="match status" value="1"/>
</dbReference>
<dbReference type="SUPFAM" id="SSF52402">
    <property type="entry name" value="Adenine nucleotide alpha hydrolases-like"/>
    <property type="match status" value="1"/>
</dbReference>
<dbReference type="InterPro" id="IPR012795">
    <property type="entry name" value="tRNA_Ile_lys_synt_N"/>
</dbReference>
<dbReference type="NCBIfam" id="TIGR02432">
    <property type="entry name" value="lysidine_TilS_N"/>
    <property type="match status" value="1"/>
</dbReference>
<evidence type="ECO:0000256" key="5">
    <source>
        <dbReference type="ARBA" id="ARBA00022741"/>
    </source>
</evidence>
<reference evidence="10 11" key="1">
    <citation type="submission" date="2023-06" db="EMBL/GenBank/DDBJ databases">
        <title>Sporosarcina sp. nov., isolated from Korean tranditional fermented seafood 'Jeotgal'.</title>
        <authorList>
            <person name="Yang A.I."/>
            <person name="Shin N.-R."/>
        </authorList>
    </citation>
    <scope>NUCLEOTIDE SEQUENCE [LARGE SCALE GENOMIC DNA]</scope>
    <source>
        <strain evidence="10 11">T2O-4</strain>
    </source>
</reference>
<dbReference type="SUPFAM" id="SSF82829">
    <property type="entry name" value="MesJ substrate recognition domain-like"/>
    <property type="match status" value="1"/>
</dbReference>